<keyword evidence="2" id="KW-0315">Glutamine amidotransferase</keyword>
<dbReference type="CDD" id="cd01741">
    <property type="entry name" value="GATase1_1"/>
    <property type="match status" value="1"/>
</dbReference>
<dbReference type="AlphaFoldDB" id="A0A2Z3RZA8"/>
<evidence type="ECO:0000313" key="3">
    <source>
        <dbReference type="Proteomes" id="UP000246894"/>
    </source>
</evidence>
<dbReference type="PANTHER" id="PTHR42695:SF5">
    <property type="entry name" value="GLUTAMINE AMIDOTRANSFERASE YLR126C-RELATED"/>
    <property type="match status" value="1"/>
</dbReference>
<proteinExistence type="predicted"/>
<keyword evidence="2" id="KW-0808">Transferase</keyword>
<dbReference type="GO" id="GO:0005829">
    <property type="term" value="C:cytosol"/>
    <property type="evidence" value="ECO:0007669"/>
    <property type="project" value="TreeGrafter"/>
</dbReference>
<evidence type="ECO:0000313" key="2">
    <source>
        <dbReference type="EMBL" id="AWR22089.1"/>
    </source>
</evidence>
<name>A0A2Z3RZA8_9MICO</name>
<dbReference type="GO" id="GO:0016740">
    <property type="term" value="F:transferase activity"/>
    <property type="evidence" value="ECO:0007669"/>
    <property type="project" value="UniProtKB-KW"/>
</dbReference>
<dbReference type="SUPFAM" id="SSF52317">
    <property type="entry name" value="Class I glutamine amidotransferase-like"/>
    <property type="match status" value="1"/>
</dbReference>
<dbReference type="PANTHER" id="PTHR42695">
    <property type="entry name" value="GLUTAMINE AMIDOTRANSFERASE YLR126C-RELATED"/>
    <property type="match status" value="1"/>
</dbReference>
<dbReference type="OrthoDB" id="5196541at2"/>
<dbReference type="Gene3D" id="3.40.50.880">
    <property type="match status" value="1"/>
</dbReference>
<dbReference type="InterPro" id="IPR044992">
    <property type="entry name" value="ChyE-like"/>
</dbReference>
<dbReference type="KEGG" id="aum:AURMO_01503"/>
<dbReference type="PROSITE" id="PS51273">
    <property type="entry name" value="GATASE_TYPE_1"/>
    <property type="match status" value="1"/>
</dbReference>
<gene>
    <name evidence="2" type="ORF">AURMO_01503</name>
</gene>
<dbReference type="InterPro" id="IPR029062">
    <property type="entry name" value="Class_I_gatase-like"/>
</dbReference>
<organism evidence="2 3">
    <name type="scientific">Aurantimicrobium photophilum</name>
    <dbReference type="NCBI Taxonomy" id="1987356"/>
    <lineage>
        <taxon>Bacteria</taxon>
        <taxon>Bacillati</taxon>
        <taxon>Actinomycetota</taxon>
        <taxon>Actinomycetes</taxon>
        <taxon>Micrococcales</taxon>
        <taxon>Microbacteriaceae</taxon>
        <taxon>Aurantimicrobium</taxon>
    </lineage>
</organism>
<dbReference type="RefSeq" id="WP_110234552.1">
    <property type="nucleotide sequence ID" value="NZ_CP023994.1"/>
</dbReference>
<feature type="domain" description="Glutamine amidotransferase" evidence="1">
    <location>
        <begin position="73"/>
        <end position="189"/>
    </location>
</feature>
<reference evidence="2 3" key="1">
    <citation type="submission" date="2017-10" db="EMBL/GenBank/DDBJ databases">
        <title>Genome of an Actinobacterium that displays light-enhanced growth.</title>
        <authorList>
            <person name="Maresca J.A."/>
            <person name="Hempel P."/>
            <person name="Shevchenko O."/>
            <person name="Miller K.J."/>
            <person name="Hahn M.W."/>
        </authorList>
    </citation>
    <scope>NUCLEOTIDE SEQUENCE [LARGE SCALE GENOMIC DNA]</scope>
    <source>
        <strain evidence="2 3">MWH-Mo1</strain>
    </source>
</reference>
<accession>A0A2Z3RZA8</accession>
<protein>
    <submittedName>
        <fullName evidence="2">Glutamine amidotransferase</fullName>
    </submittedName>
</protein>
<evidence type="ECO:0000259" key="1">
    <source>
        <dbReference type="Pfam" id="PF00117"/>
    </source>
</evidence>
<dbReference type="Proteomes" id="UP000246894">
    <property type="component" value="Chromosome"/>
</dbReference>
<sequence length="242" mass="26973">MTAPRVLVIVHDVDDNLNEFAVPLAEAGLFLDTWDAAKDFDSRPALDELAQYSGIISLGAHNGILDEATTEWMPYERKIVEYALESETPFFGLCFGSQLLASVAGASFKPSPVPELGWTEVVMKPEAKQDPVFASISGGLKGFHFHYDSYELPESATLLGETNGIIEAYRVGNAAWATQFHLEVGLNQQLAWLTTYRKYFEKEGIDVAEQMRLSHENFLEYRRQAHETATAFAEQVKAFASK</sequence>
<dbReference type="EMBL" id="CP023994">
    <property type="protein sequence ID" value="AWR22089.1"/>
    <property type="molecule type" value="Genomic_DNA"/>
</dbReference>
<keyword evidence="3" id="KW-1185">Reference proteome</keyword>
<dbReference type="Pfam" id="PF00117">
    <property type="entry name" value="GATase"/>
    <property type="match status" value="1"/>
</dbReference>
<dbReference type="InterPro" id="IPR017926">
    <property type="entry name" value="GATASE"/>
</dbReference>